<dbReference type="EMBL" id="AP023189">
    <property type="protein sequence ID" value="BCG25285.1"/>
    <property type="molecule type" value="Genomic_DNA"/>
</dbReference>
<evidence type="ECO:0000256" key="1">
    <source>
        <dbReference type="SAM" id="MobiDB-lite"/>
    </source>
</evidence>
<dbReference type="EMBL" id="BQKM01000033">
    <property type="protein sequence ID" value="GJN56378.1"/>
    <property type="molecule type" value="Genomic_DNA"/>
</dbReference>
<reference evidence="2 4" key="1">
    <citation type="submission" date="2020-05" db="EMBL/GenBank/DDBJ databases">
        <title>Characterization of novel class B3 metallo-beta-lactamase from novel Pseudomonas species.</title>
        <authorList>
            <person name="Yamada K."/>
            <person name="Aoki K."/>
            <person name="Ishii Y."/>
        </authorList>
    </citation>
    <scope>NUCLEOTIDE SEQUENCE [LARGE SCALE GENOMIC DNA]</scope>
    <source>
        <strain evidence="2 4">TUM18999</strain>
        <strain evidence="3 5">TUM20286</strain>
    </source>
</reference>
<keyword evidence="5" id="KW-1185">Reference proteome</keyword>
<dbReference type="AlphaFoldDB" id="A0A6J4E773"/>
<evidence type="ECO:0000313" key="4">
    <source>
        <dbReference type="Proteomes" id="UP000509383"/>
    </source>
</evidence>
<dbReference type="Proteomes" id="UP000509383">
    <property type="component" value="Chromosome"/>
</dbReference>
<sequence>MTIQQNPLANGIPRWNDTPDRDAQSRLGTPACVETEAGFLLSQLLFPLDLPRRDSGMQCGEGDWRC</sequence>
<gene>
    <name evidence="2" type="ORF">TUM18999_34760</name>
    <name evidence="3" type="ORF">TUM20286_61300</name>
</gene>
<proteinExistence type="predicted"/>
<organism evidence="2 4">
    <name type="scientific">Pseudomonas tohonis</name>
    <dbReference type="NCBI Taxonomy" id="2725477"/>
    <lineage>
        <taxon>Bacteria</taxon>
        <taxon>Pseudomonadati</taxon>
        <taxon>Pseudomonadota</taxon>
        <taxon>Gammaproteobacteria</taxon>
        <taxon>Pseudomonadales</taxon>
        <taxon>Pseudomonadaceae</taxon>
        <taxon>Pseudomonas</taxon>
    </lineage>
</organism>
<accession>A0A6J4E773</accession>
<name>A0A6J4E773_9PSED</name>
<protein>
    <submittedName>
        <fullName evidence="2">Uncharacterized protein</fullName>
    </submittedName>
</protein>
<dbReference type="Proteomes" id="UP001054892">
    <property type="component" value="Unassembled WGS sequence"/>
</dbReference>
<dbReference type="RefSeq" id="WP_173180303.1">
    <property type="nucleotide sequence ID" value="NZ_AP023189.1"/>
</dbReference>
<evidence type="ECO:0000313" key="5">
    <source>
        <dbReference type="Proteomes" id="UP001054892"/>
    </source>
</evidence>
<evidence type="ECO:0000313" key="3">
    <source>
        <dbReference type="EMBL" id="GJN56378.1"/>
    </source>
</evidence>
<feature type="region of interest" description="Disordered" evidence="1">
    <location>
        <begin position="1"/>
        <end position="26"/>
    </location>
</feature>
<dbReference type="KEGG" id="ptw:TUM18999_34760"/>
<evidence type="ECO:0000313" key="2">
    <source>
        <dbReference type="EMBL" id="BCG25285.1"/>
    </source>
</evidence>